<feature type="transmembrane region" description="Helical" evidence="7">
    <location>
        <begin position="617"/>
        <end position="639"/>
    </location>
</feature>
<feature type="region of interest" description="Disordered" evidence="6">
    <location>
        <begin position="646"/>
        <end position="683"/>
    </location>
</feature>
<name>A0A315W0I1_GAMAF</name>
<dbReference type="Pfam" id="PF00028">
    <property type="entry name" value="Cadherin"/>
    <property type="match status" value="1"/>
</dbReference>
<evidence type="ECO:0000313" key="9">
    <source>
        <dbReference type="EMBL" id="PWA29109.1"/>
    </source>
</evidence>
<dbReference type="GO" id="GO:0044331">
    <property type="term" value="P:cell-cell adhesion mediated by cadherin"/>
    <property type="evidence" value="ECO:0007669"/>
    <property type="project" value="TreeGrafter"/>
</dbReference>
<keyword evidence="7" id="KW-0812">Transmembrane</keyword>
<proteinExistence type="predicted"/>
<dbReference type="GO" id="GO:0007156">
    <property type="term" value="P:homophilic cell adhesion via plasma membrane adhesion molecules"/>
    <property type="evidence" value="ECO:0007669"/>
    <property type="project" value="InterPro"/>
</dbReference>
<organism evidence="9 10">
    <name type="scientific">Gambusia affinis</name>
    <name type="common">Western mosquitofish</name>
    <name type="synonym">Heterandria affinis</name>
    <dbReference type="NCBI Taxonomy" id="33528"/>
    <lineage>
        <taxon>Eukaryota</taxon>
        <taxon>Metazoa</taxon>
        <taxon>Chordata</taxon>
        <taxon>Craniata</taxon>
        <taxon>Vertebrata</taxon>
        <taxon>Euteleostomi</taxon>
        <taxon>Actinopterygii</taxon>
        <taxon>Neopterygii</taxon>
        <taxon>Teleostei</taxon>
        <taxon>Neoteleostei</taxon>
        <taxon>Acanthomorphata</taxon>
        <taxon>Ovalentaria</taxon>
        <taxon>Atherinomorphae</taxon>
        <taxon>Cyprinodontiformes</taxon>
        <taxon>Poeciliidae</taxon>
        <taxon>Poeciliinae</taxon>
        <taxon>Gambusia</taxon>
    </lineage>
</organism>
<reference evidence="9 10" key="1">
    <citation type="journal article" date="2018" name="G3 (Bethesda)">
        <title>A High-Quality Reference Genome for the Invasive Mosquitofish Gambusia affinis Using a Chicago Library.</title>
        <authorList>
            <person name="Hoffberg S.L."/>
            <person name="Troendle N.J."/>
            <person name="Glenn T.C."/>
            <person name="Mahmud O."/>
            <person name="Louha S."/>
            <person name="Chalopin D."/>
            <person name="Bennetzen J.L."/>
            <person name="Mauricio R."/>
        </authorList>
    </citation>
    <scope>NUCLEOTIDE SEQUENCE [LARGE SCALE GENOMIC DNA]</scope>
    <source>
        <strain evidence="9">NE01/NJP1002.9</strain>
        <tissue evidence="9">Muscle</tissue>
    </source>
</reference>
<feature type="compositionally biased region" description="Acidic residues" evidence="6">
    <location>
        <begin position="768"/>
        <end position="778"/>
    </location>
</feature>
<evidence type="ECO:0000256" key="5">
    <source>
        <dbReference type="PROSITE-ProRule" id="PRU00043"/>
    </source>
</evidence>
<feature type="domain" description="Cadherin" evidence="8">
    <location>
        <begin position="93"/>
        <end position="208"/>
    </location>
</feature>
<dbReference type="Gene3D" id="2.60.40.60">
    <property type="entry name" value="Cadherins"/>
    <property type="match status" value="3"/>
</dbReference>
<dbReference type="GO" id="GO:0016339">
    <property type="term" value="P:calcium-dependent cell-cell adhesion via plasma membrane cell adhesion molecules"/>
    <property type="evidence" value="ECO:0007669"/>
    <property type="project" value="TreeGrafter"/>
</dbReference>
<dbReference type="STRING" id="33528.ENSGAFP00000027483"/>
<gene>
    <name evidence="9" type="ORF">CCH79_00006353</name>
</gene>
<dbReference type="GO" id="GO:0016477">
    <property type="term" value="P:cell migration"/>
    <property type="evidence" value="ECO:0007669"/>
    <property type="project" value="TreeGrafter"/>
</dbReference>
<protein>
    <recommendedName>
        <fullName evidence="8">Cadherin domain-containing protein</fullName>
    </recommendedName>
</protein>
<dbReference type="InterPro" id="IPR015919">
    <property type="entry name" value="Cadherin-like_sf"/>
</dbReference>
<accession>A0A315W0I1</accession>
<dbReference type="PANTHER" id="PTHR24027">
    <property type="entry name" value="CADHERIN-23"/>
    <property type="match status" value="1"/>
</dbReference>
<feature type="domain" description="Cadherin" evidence="8">
    <location>
        <begin position="209"/>
        <end position="338"/>
    </location>
</feature>
<dbReference type="GO" id="GO:0007043">
    <property type="term" value="P:cell-cell junction assembly"/>
    <property type="evidence" value="ECO:0007669"/>
    <property type="project" value="TreeGrafter"/>
</dbReference>
<evidence type="ECO:0000256" key="2">
    <source>
        <dbReference type="ARBA" id="ARBA00022737"/>
    </source>
</evidence>
<dbReference type="AlphaFoldDB" id="A0A315W0I1"/>
<dbReference type="GO" id="GO:0016342">
    <property type="term" value="C:catenin complex"/>
    <property type="evidence" value="ECO:0007669"/>
    <property type="project" value="TreeGrafter"/>
</dbReference>
<dbReference type="SMART" id="SM00112">
    <property type="entry name" value="CA"/>
    <property type="match status" value="2"/>
</dbReference>
<dbReference type="GO" id="GO:0005912">
    <property type="term" value="C:adherens junction"/>
    <property type="evidence" value="ECO:0007669"/>
    <property type="project" value="TreeGrafter"/>
</dbReference>
<keyword evidence="2" id="KW-0677">Repeat</keyword>
<evidence type="ECO:0000256" key="4">
    <source>
        <dbReference type="ARBA" id="ARBA00023136"/>
    </source>
</evidence>
<comment type="subcellular location">
    <subcellularLocation>
        <location evidence="1">Membrane</location>
    </subcellularLocation>
</comment>
<evidence type="ECO:0000256" key="7">
    <source>
        <dbReference type="SAM" id="Phobius"/>
    </source>
</evidence>
<dbReference type="InterPro" id="IPR002126">
    <property type="entry name" value="Cadherin-like_dom"/>
</dbReference>
<dbReference type="InterPro" id="IPR039808">
    <property type="entry name" value="Cadherin"/>
</dbReference>
<evidence type="ECO:0000256" key="6">
    <source>
        <dbReference type="SAM" id="MobiDB-lite"/>
    </source>
</evidence>
<dbReference type="GO" id="GO:0000902">
    <property type="term" value="P:cell morphogenesis"/>
    <property type="evidence" value="ECO:0007669"/>
    <property type="project" value="TreeGrafter"/>
</dbReference>
<dbReference type="GO" id="GO:0008013">
    <property type="term" value="F:beta-catenin binding"/>
    <property type="evidence" value="ECO:0007669"/>
    <property type="project" value="TreeGrafter"/>
</dbReference>
<feature type="region of interest" description="Disordered" evidence="6">
    <location>
        <begin position="762"/>
        <end position="816"/>
    </location>
</feature>
<dbReference type="SUPFAM" id="SSF49313">
    <property type="entry name" value="Cadherin-like"/>
    <property type="match status" value="2"/>
</dbReference>
<evidence type="ECO:0000256" key="3">
    <source>
        <dbReference type="ARBA" id="ARBA00022837"/>
    </source>
</evidence>
<evidence type="ECO:0000256" key="1">
    <source>
        <dbReference type="ARBA" id="ARBA00004370"/>
    </source>
</evidence>
<evidence type="ECO:0000259" key="8">
    <source>
        <dbReference type="PROSITE" id="PS50268"/>
    </source>
</evidence>
<dbReference type="CDD" id="cd11304">
    <property type="entry name" value="Cadherin_repeat"/>
    <property type="match status" value="3"/>
</dbReference>
<dbReference type="GO" id="GO:0045296">
    <property type="term" value="F:cadherin binding"/>
    <property type="evidence" value="ECO:0007669"/>
    <property type="project" value="TreeGrafter"/>
</dbReference>
<dbReference type="GO" id="GO:0034332">
    <property type="term" value="P:adherens junction organization"/>
    <property type="evidence" value="ECO:0007669"/>
    <property type="project" value="TreeGrafter"/>
</dbReference>
<sequence>MQLFQWEAGSLLLADSGPEMNRLPLPPGSTDGALCGSVPAGTTAPRPPLDFIRRCLWNRDMELKSKQRPADVLLGCIVAFCLSTPCWAQRLCTVPPGPVTVPENSTADIPVVKIVSSSDATLSVSVNPEDLFYVKGNVLMVKKGLDYEVRTIIIPRINRVRNQQCSGSQSLSSPTLVVWVRCSKVGSRSVNESVEVLVENVNDNPPNFAQNHYVLDVNELAPVNSSIGLIEATDVDSEPLYYRLESATEKYFRLENINTPKIVVKSLLDYDVVQKISLVLHVQVQEKRWSVSLSVRSLTFLFRSQDTFNGSASNEPFFTSVAMITVQVRDVDNRPPWFQPCLRTNLGLAKLCVSGGYRGKVNLTEKEEGPLVLEPGPVFARDGDRNRSEPISYRILRGNEGNIFQIDEDTGNITMTKAADVVGPIILTILASQVNNRDQFAVTQVTIEVMKKSRNPPRFEKERFEGFIYSNSVPESMILRDRTTNRPFRVRARDEDFASGVNPDMKYEVQYSSYVNVTPDGFVILKRVVKTESFALQVTHGSTTAVTANVQDSEPWIPSQESLGLQRSLFKSYLVTQTHSKFSSSFVWSDLLSPRLCLSAAVAVPSPSNIGYRPGDMALLGLIMAALLVLSLICLGPCLRADRPRSGHRDSLQFTNDGFQNEADPSRGKRWNNVVPRRSTFPQPRSRILPLERRSRHCSTCGVYSNHVTKGSPSVRRSRSDGDEYGMRTILSKQRRREGQKTVWFKESEDSSDIEVEIIPDSVGRVEEETEEELEVEMEGVVRDPAAPVRDPETERENQSDEPDPGDGSEKKEEER</sequence>
<dbReference type="GO" id="GO:0005509">
    <property type="term" value="F:calcium ion binding"/>
    <property type="evidence" value="ECO:0007669"/>
    <property type="project" value="UniProtKB-UniRule"/>
</dbReference>
<dbReference type="EMBL" id="NHOQ01000682">
    <property type="protein sequence ID" value="PWA29109.1"/>
    <property type="molecule type" value="Genomic_DNA"/>
</dbReference>
<feature type="domain" description="Cadherin" evidence="8">
    <location>
        <begin position="361"/>
        <end position="459"/>
    </location>
</feature>
<dbReference type="PANTHER" id="PTHR24027:SF445">
    <property type="entry name" value="CADHERIN-RELATED FAMILY MEMBER 5-LIKE"/>
    <property type="match status" value="1"/>
</dbReference>
<keyword evidence="3 5" id="KW-0106">Calcium</keyword>
<keyword evidence="7" id="KW-1133">Transmembrane helix</keyword>
<evidence type="ECO:0000313" key="10">
    <source>
        <dbReference type="Proteomes" id="UP000250572"/>
    </source>
</evidence>
<dbReference type="Proteomes" id="UP000250572">
    <property type="component" value="Unassembled WGS sequence"/>
</dbReference>
<dbReference type="PRINTS" id="PR00205">
    <property type="entry name" value="CADHERIN"/>
</dbReference>
<comment type="caution">
    <text evidence="9">The sequence shown here is derived from an EMBL/GenBank/DDBJ whole genome shotgun (WGS) entry which is preliminary data.</text>
</comment>
<keyword evidence="10" id="KW-1185">Reference proteome</keyword>
<keyword evidence="4 7" id="KW-0472">Membrane</keyword>
<dbReference type="PROSITE" id="PS50268">
    <property type="entry name" value="CADHERIN_2"/>
    <property type="match status" value="3"/>
</dbReference>
<feature type="compositionally biased region" description="Basic and acidic residues" evidence="6">
    <location>
        <begin position="790"/>
        <end position="799"/>
    </location>
</feature>